<accession>A0A514CZA3</accession>
<dbReference type="EMBL" id="MN032849">
    <property type="protein sequence ID" value="QDH86684.1"/>
    <property type="molecule type" value="Genomic_RNA"/>
</dbReference>
<sequence>MTITINTKVYDQDVAASPNQMPYTGPGNTLSVKDRMDLYRTPPKASPTYSGVGRSRIKLTRTLALTGALTSTGDAIGDINLSFPVGASSADVDTFMTDLSAAAAAAWAKLLAKNLDITH</sequence>
<name>A0A514CZA3_9VIRU</name>
<gene>
    <name evidence="1" type="ORF">H4Bulk46294e4103_000002</name>
</gene>
<organism evidence="1">
    <name type="scientific">Leviviridae sp</name>
    <dbReference type="NCBI Taxonomy" id="2027243"/>
    <lineage>
        <taxon>Viruses</taxon>
        <taxon>Riboviria</taxon>
        <taxon>Orthornavirae</taxon>
        <taxon>Lenarviricota</taxon>
        <taxon>Leviviricetes</taxon>
        <taxon>Norzivirales</taxon>
        <taxon>Fiersviridae</taxon>
    </lineage>
</organism>
<evidence type="ECO:0000313" key="1">
    <source>
        <dbReference type="EMBL" id="QDH86684.1"/>
    </source>
</evidence>
<reference evidence="1" key="1">
    <citation type="submission" date="2019-05" db="EMBL/GenBank/DDBJ databases">
        <title>Metatranscriptomic reconstruction reveals RNA viruses with the potential to shape carbon cycling in soil.</title>
        <authorList>
            <person name="Starr E.P."/>
            <person name="Nuccio E."/>
            <person name="Pett-Ridge J."/>
            <person name="Banfield J.F."/>
            <person name="Firestone M.K."/>
        </authorList>
    </citation>
    <scope>NUCLEOTIDE SEQUENCE</scope>
    <source>
        <strain evidence="1">H4_Bulk_46_scaffold_294_e_4103</strain>
    </source>
</reference>
<evidence type="ECO:0008006" key="2">
    <source>
        <dbReference type="Google" id="ProtNLM"/>
    </source>
</evidence>
<protein>
    <recommendedName>
        <fullName evidence="2">Coat protein</fullName>
    </recommendedName>
</protein>
<proteinExistence type="predicted"/>